<dbReference type="Pfam" id="PF11188">
    <property type="entry name" value="DUF2975"/>
    <property type="match status" value="1"/>
</dbReference>
<feature type="transmembrane region" description="Helical" evidence="1">
    <location>
        <begin position="7"/>
        <end position="30"/>
    </location>
</feature>
<dbReference type="InterPro" id="IPR021354">
    <property type="entry name" value="DUF2975"/>
</dbReference>
<comment type="caution">
    <text evidence="2">The sequence shown here is derived from an EMBL/GenBank/DDBJ whole genome shotgun (WGS) entry which is preliminary data.</text>
</comment>
<dbReference type="Proteomes" id="UP001068021">
    <property type="component" value="Unassembled WGS sequence"/>
</dbReference>
<keyword evidence="1" id="KW-0812">Transmembrane</keyword>
<accession>A0A9E5A0B4</accession>
<dbReference type="Proteomes" id="UP001074446">
    <property type="component" value="Unassembled WGS sequence"/>
</dbReference>
<reference evidence="2" key="1">
    <citation type="submission" date="2022-12" db="EMBL/GenBank/DDBJ databases">
        <title>Reclassification of two methanogenic archaea species isolated from the Kolyma lowland permafrost.</title>
        <authorList>
            <person name="Trubitsyn V.E."/>
            <person name="Rivkina E.M."/>
            <person name="Shcherbakova V.A."/>
        </authorList>
    </citation>
    <scope>NUCLEOTIDE SEQUENCE</scope>
    <source>
        <strain evidence="2">M2</strain>
        <strain evidence="3">MK4</strain>
    </source>
</reference>
<dbReference type="EMBL" id="JAPVES010000030">
    <property type="protein sequence ID" value="MCZ3374035.1"/>
    <property type="molecule type" value="Genomic_DNA"/>
</dbReference>
<gene>
    <name evidence="3" type="ORF">O3H35_15395</name>
    <name evidence="2" type="ORF">O3H54_13100</name>
</gene>
<feature type="transmembrane region" description="Helical" evidence="1">
    <location>
        <begin position="117"/>
        <end position="140"/>
    </location>
</feature>
<name>A0A9E5A0B4_9EURY</name>
<organism evidence="2 4">
    <name type="scientific">Methanobacterium veterum</name>
    <dbReference type="NCBI Taxonomy" id="408577"/>
    <lineage>
        <taxon>Archaea</taxon>
        <taxon>Methanobacteriati</taxon>
        <taxon>Methanobacteriota</taxon>
        <taxon>Methanomada group</taxon>
        <taxon>Methanobacteria</taxon>
        <taxon>Methanobacteriales</taxon>
        <taxon>Methanobacteriaceae</taxon>
        <taxon>Methanobacterium</taxon>
    </lineage>
</organism>
<evidence type="ECO:0000256" key="1">
    <source>
        <dbReference type="SAM" id="Phobius"/>
    </source>
</evidence>
<dbReference type="RefSeq" id="WP_048080799.1">
    <property type="nucleotide sequence ID" value="NZ_JAPVER010000020.1"/>
</dbReference>
<evidence type="ECO:0000313" key="2">
    <source>
        <dbReference type="EMBL" id="MCZ3366818.1"/>
    </source>
</evidence>
<keyword evidence="1" id="KW-0472">Membrane</keyword>
<proteinExistence type="predicted"/>
<dbReference type="AlphaFoldDB" id="A0A9E5A0B4"/>
<feature type="transmembrane region" description="Helical" evidence="1">
    <location>
        <begin position="42"/>
        <end position="63"/>
    </location>
</feature>
<feature type="transmembrane region" description="Helical" evidence="1">
    <location>
        <begin position="91"/>
        <end position="111"/>
    </location>
</feature>
<keyword evidence="1" id="KW-1133">Transmembrane helix</keyword>
<evidence type="ECO:0000313" key="4">
    <source>
        <dbReference type="Proteomes" id="UP001068021"/>
    </source>
</evidence>
<evidence type="ECO:0000313" key="3">
    <source>
        <dbReference type="EMBL" id="MCZ3374035.1"/>
    </source>
</evidence>
<protein>
    <submittedName>
        <fullName evidence="2">DUF2975 domain-containing protein</fullName>
    </submittedName>
</protein>
<sequence length="158" mass="17502">MERGSTIFLRGLISIMGLAVLVLCILGMYWFANRVLEGELIYLHYAILLGLIIPAVPFFFALYQTLKLLNFIDNNKAFSNLSVNALKNIKYSAVIISILYVICMPVVYLVAKETDAPGFILIGLAITFAPVVIATFAAILERLLKDAIDIKSENDLTV</sequence>
<keyword evidence="4" id="KW-1185">Reference proteome</keyword>
<dbReference type="EMBL" id="JAPVER010000020">
    <property type="protein sequence ID" value="MCZ3366818.1"/>
    <property type="molecule type" value="Genomic_DNA"/>
</dbReference>